<reference evidence="3" key="2">
    <citation type="submission" date="2022-06" db="EMBL/GenBank/DDBJ databases">
        <title>Draft genome sequence of Burkholderia glumae strain GR20004 isolated from rice panicle showing bacterial panicle blight.</title>
        <authorList>
            <person name="Choi S.Y."/>
            <person name="Lee Y.H."/>
        </authorList>
    </citation>
    <scope>NUCLEOTIDE SEQUENCE</scope>
    <source>
        <strain evidence="3">GR20004</strain>
    </source>
</reference>
<name>A0AAP9Y0L4_BURGL</name>
<keyword evidence="5" id="KW-1185">Reference proteome</keyword>
<reference evidence="2 4" key="1">
    <citation type="submission" date="2020-12" db="EMBL/GenBank/DDBJ databases">
        <title>FDA dAtabase for Regulatory Grade micrObial Sequences (FDA-ARGOS): Supporting development and validation of Infectious Disease Dx tests.</title>
        <authorList>
            <person name="Minogue T."/>
            <person name="Wolcott M."/>
            <person name="Wasieloski L."/>
            <person name="Aguilar W."/>
            <person name="Moore D."/>
            <person name="Jaissle J."/>
            <person name="Tallon L."/>
            <person name="Sadzewicz L."/>
            <person name="Zhao X."/>
            <person name="Boylan J."/>
            <person name="Ott S."/>
            <person name="Bowen H."/>
            <person name="Vavikolanu K."/>
            <person name="Mehta A."/>
            <person name="Aluvathingal J."/>
            <person name="Nadendla S."/>
            <person name="Yan Y."/>
            <person name="Sichtig H."/>
        </authorList>
    </citation>
    <scope>NUCLEOTIDE SEQUENCE [LARGE SCALE GENOMIC DNA]</scope>
    <source>
        <strain evidence="2 4">FDAARGOS_949</strain>
    </source>
</reference>
<dbReference type="EMBL" id="CP099587">
    <property type="protein sequence ID" value="USS45855.1"/>
    <property type="molecule type" value="Genomic_DNA"/>
</dbReference>
<dbReference type="EMBL" id="CP065601">
    <property type="protein sequence ID" value="QPQ92251.1"/>
    <property type="molecule type" value="Genomic_DNA"/>
</dbReference>
<proteinExistence type="predicted"/>
<evidence type="ECO:0000256" key="1">
    <source>
        <dbReference type="SAM" id="MobiDB-lite"/>
    </source>
</evidence>
<dbReference type="GeneID" id="45699051"/>
<dbReference type="Proteomes" id="UP000594892">
    <property type="component" value="Chromosome 2"/>
</dbReference>
<gene>
    <name evidence="2" type="ORF">I6H06_24540</name>
    <name evidence="3" type="ORF">NFI99_30330</name>
</gene>
<evidence type="ECO:0000313" key="2">
    <source>
        <dbReference type="EMBL" id="QPQ92251.1"/>
    </source>
</evidence>
<protein>
    <submittedName>
        <fullName evidence="2">Uncharacterized protein</fullName>
    </submittedName>
</protein>
<sequence length="111" mass="12021">MLLSLSSRKTGLATNTRKLDASLEKSLKYLIYIYFLSNRGRSESDFPEIRKQSRPAFRTGEKVCRNGAGGGAHRPPLPRAAAEALGNGPGPASRPARKRPGRTAQARPSAM</sequence>
<organism evidence="2 4">
    <name type="scientific">Burkholderia glumae</name>
    <name type="common">Pseudomonas glumae</name>
    <dbReference type="NCBI Taxonomy" id="337"/>
    <lineage>
        <taxon>Bacteria</taxon>
        <taxon>Pseudomonadati</taxon>
        <taxon>Pseudomonadota</taxon>
        <taxon>Betaproteobacteria</taxon>
        <taxon>Burkholderiales</taxon>
        <taxon>Burkholderiaceae</taxon>
        <taxon>Burkholderia</taxon>
    </lineage>
</organism>
<dbReference type="Proteomes" id="UP001056386">
    <property type="component" value="Chromosome 1"/>
</dbReference>
<accession>A0AAP9Y0L4</accession>
<evidence type="ECO:0000313" key="5">
    <source>
        <dbReference type="Proteomes" id="UP001056386"/>
    </source>
</evidence>
<feature type="region of interest" description="Disordered" evidence="1">
    <location>
        <begin position="61"/>
        <end position="111"/>
    </location>
</feature>
<evidence type="ECO:0000313" key="4">
    <source>
        <dbReference type="Proteomes" id="UP000594892"/>
    </source>
</evidence>
<evidence type="ECO:0000313" key="3">
    <source>
        <dbReference type="EMBL" id="USS45855.1"/>
    </source>
</evidence>
<dbReference type="RefSeq" id="WP_127913925.1">
    <property type="nucleotide sequence ID" value="NZ_CP021074.1"/>
</dbReference>
<dbReference type="AlphaFoldDB" id="A0AAP9Y0L4"/>